<dbReference type="PANTHER" id="PTHR11240">
    <property type="entry name" value="RIBONUCLEASE T2"/>
    <property type="match status" value="1"/>
</dbReference>
<keyword evidence="2" id="KW-1015">Disulfide bond</keyword>
<comment type="similarity">
    <text evidence="1 3">Belongs to the RNase T2 family.</text>
</comment>
<sequence>MARHIAFALLLSLLVCGQNIASADFDFYYLVLEWPGSYCKDSSVGGCCKPTTFDAYPLDADFLVKGLYTYSSSGQPVTKCNTTKFYVNALASLIGELYVHWPSIQCPSDNGVSLWRDAWTNYGVCSGLSEKDYFNSTLLLRKKINMLSVLKWKGIVPSNILMYSPTYVKTAIRLALGADVGIKCSKNKFGAFQIDEIYVCVDKTASKVIKCPVLPKFSCGLAAYFPYYSNSMLKSTSSSFDPLQMVTSQ</sequence>
<dbReference type="GO" id="GO:0005576">
    <property type="term" value="C:extracellular region"/>
    <property type="evidence" value="ECO:0007669"/>
    <property type="project" value="TreeGrafter"/>
</dbReference>
<dbReference type="Gene3D" id="3.90.730.10">
    <property type="entry name" value="Ribonuclease T2-like"/>
    <property type="match status" value="1"/>
</dbReference>
<gene>
    <name evidence="5" type="ORF">CKAN_00596900</name>
</gene>
<organism evidence="5 6">
    <name type="scientific">Cinnamomum micranthum f. kanehirae</name>
    <dbReference type="NCBI Taxonomy" id="337451"/>
    <lineage>
        <taxon>Eukaryota</taxon>
        <taxon>Viridiplantae</taxon>
        <taxon>Streptophyta</taxon>
        <taxon>Embryophyta</taxon>
        <taxon>Tracheophyta</taxon>
        <taxon>Spermatophyta</taxon>
        <taxon>Magnoliopsida</taxon>
        <taxon>Magnoliidae</taxon>
        <taxon>Laurales</taxon>
        <taxon>Lauraceae</taxon>
        <taxon>Cinnamomum</taxon>
    </lineage>
</organism>
<dbReference type="InterPro" id="IPR001568">
    <property type="entry name" value="RNase_T2-like"/>
</dbReference>
<dbReference type="CDD" id="cd01061">
    <property type="entry name" value="RNase_T2_euk"/>
    <property type="match status" value="1"/>
</dbReference>
<evidence type="ECO:0000256" key="4">
    <source>
        <dbReference type="SAM" id="SignalP"/>
    </source>
</evidence>
<name>A0A443NG23_9MAGN</name>
<feature type="chain" id="PRO_5019342859" evidence="4">
    <location>
        <begin position="24"/>
        <end position="249"/>
    </location>
</feature>
<reference evidence="5 6" key="1">
    <citation type="journal article" date="2019" name="Nat. Plants">
        <title>Stout camphor tree genome fills gaps in understanding of flowering plant genome evolution.</title>
        <authorList>
            <person name="Chaw S.M."/>
            <person name="Liu Y.C."/>
            <person name="Wu Y.W."/>
            <person name="Wang H.Y."/>
            <person name="Lin C.I."/>
            <person name="Wu C.S."/>
            <person name="Ke H.M."/>
            <person name="Chang L.Y."/>
            <person name="Hsu C.Y."/>
            <person name="Yang H.T."/>
            <person name="Sudianto E."/>
            <person name="Hsu M.H."/>
            <person name="Wu K.P."/>
            <person name="Wang L.N."/>
            <person name="Leebens-Mack J.H."/>
            <person name="Tsai I.J."/>
        </authorList>
    </citation>
    <scope>NUCLEOTIDE SEQUENCE [LARGE SCALE GENOMIC DNA]</scope>
    <source>
        <strain evidence="6">cv. Chaw 1501</strain>
        <tissue evidence="5">Young leaves</tissue>
    </source>
</reference>
<dbReference type="GO" id="GO:0006401">
    <property type="term" value="P:RNA catabolic process"/>
    <property type="evidence" value="ECO:0007669"/>
    <property type="project" value="TreeGrafter"/>
</dbReference>
<dbReference type="Pfam" id="PF00445">
    <property type="entry name" value="Ribonuclease_T2"/>
    <property type="match status" value="1"/>
</dbReference>
<dbReference type="SUPFAM" id="SSF55895">
    <property type="entry name" value="Ribonuclease Rh-like"/>
    <property type="match status" value="1"/>
</dbReference>
<dbReference type="InterPro" id="IPR036430">
    <property type="entry name" value="RNase_T2-like_sf"/>
</dbReference>
<evidence type="ECO:0000256" key="1">
    <source>
        <dbReference type="ARBA" id="ARBA00007469"/>
    </source>
</evidence>
<dbReference type="AlphaFoldDB" id="A0A443NG23"/>
<evidence type="ECO:0000313" key="6">
    <source>
        <dbReference type="Proteomes" id="UP000283530"/>
    </source>
</evidence>
<dbReference type="GO" id="GO:0033897">
    <property type="term" value="F:ribonuclease T2 activity"/>
    <property type="evidence" value="ECO:0007669"/>
    <property type="project" value="InterPro"/>
</dbReference>
<dbReference type="PANTHER" id="PTHR11240:SF57">
    <property type="entry name" value="OS09G0538000 PROTEIN"/>
    <property type="match status" value="1"/>
</dbReference>
<evidence type="ECO:0000256" key="3">
    <source>
        <dbReference type="RuleBase" id="RU004328"/>
    </source>
</evidence>
<dbReference type="InterPro" id="IPR033697">
    <property type="entry name" value="Ribonuclease_T2_eukaryotic"/>
</dbReference>
<dbReference type="EMBL" id="QPKB01000002">
    <property type="protein sequence ID" value="RWR77481.1"/>
    <property type="molecule type" value="Genomic_DNA"/>
</dbReference>
<keyword evidence="6" id="KW-1185">Reference proteome</keyword>
<keyword evidence="4" id="KW-0732">Signal</keyword>
<comment type="caution">
    <text evidence="5">The sequence shown here is derived from an EMBL/GenBank/DDBJ whole genome shotgun (WGS) entry which is preliminary data.</text>
</comment>
<evidence type="ECO:0000313" key="5">
    <source>
        <dbReference type="EMBL" id="RWR77481.1"/>
    </source>
</evidence>
<dbReference type="OrthoDB" id="435754at2759"/>
<feature type="signal peptide" evidence="4">
    <location>
        <begin position="1"/>
        <end position="23"/>
    </location>
</feature>
<accession>A0A443NG23</accession>
<dbReference type="GO" id="GO:0003723">
    <property type="term" value="F:RNA binding"/>
    <property type="evidence" value="ECO:0007669"/>
    <property type="project" value="InterPro"/>
</dbReference>
<dbReference type="Proteomes" id="UP000283530">
    <property type="component" value="Unassembled WGS sequence"/>
</dbReference>
<proteinExistence type="inferred from homology"/>
<protein>
    <submittedName>
        <fullName evidence="5">Extracellular ribonuclease LE-like protein</fullName>
    </submittedName>
</protein>
<evidence type="ECO:0000256" key="2">
    <source>
        <dbReference type="ARBA" id="ARBA00023157"/>
    </source>
</evidence>